<dbReference type="RefSeq" id="WP_126421993.1">
    <property type="nucleotide sequence ID" value="NZ_AP019367.1"/>
</dbReference>
<reference evidence="6" key="1">
    <citation type="submission" date="2018-11" db="EMBL/GenBank/DDBJ databases">
        <title>Comparative genomics of Parolsenella catena and Libanicoccus massiliensis: Reclassification of Libanicoccus massiliensis as Parolsenella massiliensis comb. nov.</title>
        <authorList>
            <person name="Sakamoto M."/>
            <person name="Ikeyama N."/>
            <person name="Murakami T."/>
            <person name="Mori H."/>
            <person name="Yuki M."/>
            <person name="Ohkuma M."/>
        </authorList>
    </citation>
    <scope>NUCLEOTIDE SEQUENCE [LARGE SCALE GENOMIC DNA]</scope>
    <source>
        <strain evidence="6">JCM 31932</strain>
    </source>
</reference>
<evidence type="ECO:0000259" key="4">
    <source>
        <dbReference type="PROSITE" id="PS51084"/>
    </source>
</evidence>
<dbReference type="GeneID" id="88849011"/>
<organism evidence="5 6">
    <name type="scientific">Parolsenella catena</name>
    <dbReference type="NCBI Taxonomy" id="2003188"/>
    <lineage>
        <taxon>Bacteria</taxon>
        <taxon>Bacillati</taxon>
        <taxon>Actinomycetota</taxon>
        <taxon>Coriobacteriia</taxon>
        <taxon>Coriobacteriales</taxon>
        <taxon>Atopobiaceae</taxon>
        <taxon>Parolsenella</taxon>
    </lineage>
</organism>
<dbReference type="InterPro" id="IPR001310">
    <property type="entry name" value="Histidine_triad_HIT"/>
</dbReference>
<feature type="short sequence motif" description="Histidine triad motif" evidence="2 3">
    <location>
        <begin position="96"/>
        <end position="100"/>
    </location>
</feature>
<dbReference type="InterPro" id="IPR011146">
    <property type="entry name" value="HIT-like"/>
</dbReference>
<dbReference type="PRINTS" id="PR00332">
    <property type="entry name" value="HISTRIAD"/>
</dbReference>
<protein>
    <submittedName>
        <fullName evidence="5">Histidine triad protein HIT</fullName>
    </submittedName>
</protein>
<keyword evidence="6" id="KW-1185">Reference proteome</keyword>
<evidence type="ECO:0000313" key="5">
    <source>
        <dbReference type="EMBL" id="BBH50291.1"/>
    </source>
</evidence>
<gene>
    <name evidence="5" type="primary">hit</name>
    <name evidence="5" type="ORF">Pcatena_08780</name>
</gene>
<feature type="active site" description="Tele-AMP-histidine intermediate" evidence="1">
    <location>
        <position position="98"/>
    </location>
</feature>
<dbReference type="InterPro" id="IPR019808">
    <property type="entry name" value="Histidine_triad_CS"/>
</dbReference>
<evidence type="ECO:0000313" key="6">
    <source>
        <dbReference type="Proteomes" id="UP000273154"/>
    </source>
</evidence>
<dbReference type="OrthoDB" id="9784774at2"/>
<dbReference type="GO" id="GO:0003824">
    <property type="term" value="F:catalytic activity"/>
    <property type="evidence" value="ECO:0007669"/>
    <property type="project" value="InterPro"/>
</dbReference>
<evidence type="ECO:0000256" key="3">
    <source>
        <dbReference type="PROSITE-ProRule" id="PRU00464"/>
    </source>
</evidence>
<accession>A0A3G9JXR8</accession>
<dbReference type="Pfam" id="PF01230">
    <property type="entry name" value="HIT"/>
    <property type="match status" value="1"/>
</dbReference>
<evidence type="ECO:0000256" key="1">
    <source>
        <dbReference type="PIRSR" id="PIRSR601310-1"/>
    </source>
</evidence>
<name>A0A3G9JXR8_9ACTN</name>
<feature type="domain" description="HIT" evidence="4">
    <location>
        <begin position="5"/>
        <end position="117"/>
    </location>
</feature>
<dbReference type="SUPFAM" id="SSF54197">
    <property type="entry name" value="HIT-like"/>
    <property type="match status" value="1"/>
</dbReference>
<dbReference type="Gene3D" id="3.30.428.10">
    <property type="entry name" value="HIT-like"/>
    <property type="match status" value="1"/>
</dbReference>
<dbReference type="PROSITE" id="PS51084">
    <property type="entry name" value="HIT_2"/>
    <property type="match status" value="1"/>
</dbReference>
<dbReference type="PANTHER" id="PTHR23089">
    <property type="entry name" value="HISTIDINE TRIAD HIT PROTEIN"/>
    <property type="match status" value="1"/>
</dbReference>
<evidence type="ECO:0000256" key="2">
    <source>
        <dbReference type="PIRSR" id="PIRSR601310-3"/>
    </source>
</evidence>
<proteinExistence type="predicted"/>
<dbReference type="AlphaFoldDB" id="A0A3G9JXR8"/>
<dbReference type="PROSITE" id="PS00892">
    <property type="entry name" value="HIT_1"/>
    <property type="match status" value="1"/>
</dbReference>
<dbReference type="Proteomes" id="UP000273154">
    <property type="component" value="Chromosome"/>
</dbReference>
<dbReference type="EMBL" id="AP019367">
    <property type="protein sequence ID" value="BBH50291.1"/>
    <property type="molecule type" value="Genomic_DNA"/>
</dbReference>
<dbReference type="KEGG" id="pcat:Pcatena_08780"/>
<dbReference type="CDD" id="cd01276">
    <property type="entry name" value="PKCI_related"/>
    <property type="match status" value="1"/>
</dbReference>
<sequence length="117" mass="12584">MSDCIFCKIANHEIPSTTVYEDDDVIAFRDLDPQAPTHVLVIPKKHYANICDGVPAQTLAAMTHAIDEVVKAEGIDKTGYRVISNAGADAGQTVMHFHMHVLGGKKLGMGLLPADAE</sequence>
<dbReference type="InterPro" id="IPR036265">
    <property type="entry name" value="HIT-like_sf"/>
</dbReference>